<evidence type="ECO:0000256" key="6">
    <source>
        <dbReference type="RuleBase" id="RU363077"/>
    </source>
</evidence>
<proteinExistence type="inferred from homology"/>
<dbReference type="PANTHER" id="PTHR31218">
    <property type="entry name" value="WAT1-RELATED PROTEIN"/>
    <property type="match status" value="1"/>
</dbReference>
<evidence type="ECO:0000313" key="8">
    <source>
        <dbReference type="EMBL" id="KAK8526347.1"/>
    </source>
</evidence>
<gene>
    <name evidence="8" type="ORF">V6N12_020820</name>
</gene>
<feature type="transmembrane region" description="Helical" evidence="6">
    <location>
        <begin position="182"/>
        <end position="202"/>
    </location>
</feature>
<evidence type="ECO:0000256" key="1">
    <source>
        <dbReference type="ARBA" id="ARBA00004141"/>
    </source>
</evidence>
<feature type="transmembrane region" description="Helical" evidence="6">
    <location>
        <begin position="68"/>
        <end position="90"/>
    </location>
</feature>
<feature type="transmembrane region" description="Helical" evidence="6">
    <location>
        <begin position="36"/>
        <end position="56"/>
    </location>
</feature>
<comment type="similarity">
    <text evidence="2 6">Belongs to the drug/metabolite transporter (DMT) superfamily. Plant drug/metabolite exporter (P-DME) (TC 2.A.7.4) family.</text>
</comment>
<name>A0ABR2CZ94_9ROSI</name>
<dbReference type="EMBL" id="JBBPBM010000039">
    <property type="protein sequence ID" value="KAK8526347.1"/>
    <property type="molecule type" value="Genomic_DNA"/>
</dbReference>
<dbReference type="InterPro" id="IPR000620">
    <property type="entry name" value="EamA_dom"/>
</dbReference>
<comment type="subcellular location">
    <subcellularLocation>
        <location evidence="1 6">Membrane</location>
        <topology evidence="1 6">Multi-pass membrane protein</topology>
    </subcellularLocation>
</comment>
<evidence type="ECO:0000256" key="3">
    <source>
        <dbReference type="ARBA" id="ARBA00022692"/>
    </source>
</evidence>
<dbReference type="InterPro" id="IPR030184">
    <property type="entry name" value="WAT1-related"/>
</dbReference>
<accession>A0ABR2CZ94</accession>
<feature type="transmembrane region" description="Helical" evidence="6">
    <location>
        <begin position="96"/>
        <end position="117"/>
    </location>
</feature>
<feature type="domain" description="EamA" evidence="7">
    <location>
        <begin position="7"/>
        <end position="145"/>
    </location>
</feature>
<feature type="transmembrane region" description="Helical" evidence="6">
    <location>
        <begin position="333"/>
        <end position="352"/>
    </location>
</feature>
<evidence type="ECO:0000259" key="7">
    <source>
        <dbReference type="Pfam" id="PF00892"/>
    </source>
</evidence>
<dbReference type="Proteomes" id="UP001472677">
    <property type="component" value="Unassembled WGS sequence"/>
</dbReference>
<feature type="transmembrane region" description="Helical" evidence="6">
    <location>
        <begin position="307"/>
        <end position="327"/>
    </location>
</feature>
<keyword evidence="3 6" id="KW-0812">Transmembrane</keyword>
<keyword evidence="4 6" id="KW-1133">Transmembrane helix</keyword>
<protein>
    <recommendedName>
        <fullName evidence="6">WAT1-related protein</fullName>
    </recommendedName>
</protein>
<keyword evidence="5 6" id="KW-0472">Membrane</keyword>
<dbReference type="Pfam" id="PF00892">
    <property type="entry name" value="EamA"/>
    <property type="match status" value="1"/>
</dbReference>
<organism evidence="8 9">
    <name type="scientific">Hibiscus sabdariffa</name>
    <name type="common">roselle</name>
    <dbReference type="NCBI Taxonomy" id="183260"/>
    <lineage>
        <taxon>Eukaryota</taxon>
        <taxon>Viridiplantae</taxon>
        <taxon>Streptophyta</taxon>
        <taxon>Embryophyta</taxon>
        <taxon>Tracheophyta</taxon>
        <taxon>Spermatophyta</taxon>
        <taxon>Magnoliopsida</taxon>
        <taxon>eudicotyledons</taxon>
        <taxon>Gunneridae</taxon>
        <taxon>Pentapetalae</taxon>
        <taxon>rosids</taxon>
        <taxon>malvids</taxon>
        <taxon>Malvales</taxon>
        <taxon>Malvaceae</taxon>
        <taxon>Malvoideae</taxon>
        <taxon>Hibiscus</taxon>
    </lineage>
</organism>
<dbReference type="SUPFAM" id="SSF103481">
    <property type="entry name" value="Multidrug resistance efflux transporter EmrE"/>
    <property type="match status" value="2"/>
</dbReference>
<evidence type="ECO:0000256" key="5">
    <source>
        <dbReference type="ARBA" id="ARBA00023136"/>
    </source>
</evidence>
<comment type="caution">
    <text evidence="8">The sequence shown here is derived from an EMBL/GenBank/DDBJ whole genome shotgun (WGS) entry which is preliminary data.</text>
</comment>
<evidence type="ECO:0000256" key="4">
    <source>
        <dbReference type="ARBA" id="ARBA00022989"/>
    </source>
</evidence>
<feature type="transmembrane region" description="Helical" evidence="6">
    <location>
        <begin position="129"/>
        <end position="149"/>
    </location>
</feature>
<sequence length="393" mass="43369">MDGMKPYAVAFLIQAMFAGMVLLSKAAFNVGMSTSVFVFYRQFAGTLFILPFGIIFERKSLHQLSLATFCKIFTLAFLGITVSLNVYGLALVYTSANLGATTINCLPVTTFALAVLLRIEKLEIRTAPGIAKVLGILVCTGGVAVLAFYKGPHLKPLVHLHHGLEFGDGNQDHGHQVSSSKRILGCFLLLVSSLCWGLWLVLQSNILKSYPSKLAFTSLQCLSSTIQSFVVAIAFERDPQAWKLTWNIRLLSILYFVRKQALALQTCCYFFNSPTVLDSSRIVKQGFVVTGLTYYLQAWVVAKKGPVFLAMTTPLNLIMTILGSMFLLGEVVYLGSVLGGILLVISLYSVLWGKSKEERMEKEKQPCLPNQKEHNCRDVKETLVSITKPTSLV</sequence>
<keyword evidence="9" id="KW-1185">Reference proteome</keyword>
<evidence type="ECO:0000313" key="9">
    <source>
        <dbReference type="Proteomes" id="UP001472677"/>
    </source>
</evidence>
<reference evidence="8 9" key="1">
    <citation type="journal article" date="2024" name="G3 (Bethesda)">
        <title>Genome assembly of Hibiscus sabdariffa L. provides insights into metabolisms of medicinal natural products.</title>
        <authorList>
            <person name="Kim T."/>
        </authorList>
    </citation>
    <scope>NUCLEOTIDE SEQUENCE [LARGE SCALE GENOMIC DNA]</scope>
    <source>
        <strain evidence="8">TK-2024</strain>
        <tissue evidence="8">Old leaves</tissue>
    </source>
</reference>
<dbReference type="InterPro" id="IPR037185">
    <property type="entry name" value="EmrE-like"/>
</dbReference>
<evidence type="ECO:0000256" key="2">
    <source>
        <dbReference type="ARBA" id="ARBA00007635"/>
    </source>
</evidence>